<dbReference type="STRING" id="640635.SAMN04489806_1570"/>
<evidence type="ECO:0000313" key="2">
    <source>
        <dbReference type="EMBL" id="SEB70988.1"/>
    </source>
</evidence>
<evidence type="ECO:0000313" key="3">
    <source>
        <dbReference type="Proteomes" id="UP000199183"/>
    </source>
</evidence>
<dbReference type="OrthoDB" id="582586at2"/>
<dbReference type="SUPFAM" id="SSF54427">
    <property type="entry name" value="NTF2-like"/>
    <property type="match status" value="1"/>
</dbReference>
<dbReference type="Proteomes" id="UP000199183">
    <property type="component" value="Unassembled WGS sequence"/>
</dbReference>
<accession>A0A1H4LK80</accession>
<name>A0A1H4LK80_9MICO</name>
<dbReference type="Gene3D" id="3.10.450.50">
    <property type="match status" value="1"/>
</dbReference>
<dbReference type="EMBL" id="FNRY01000001">
    <property type="protein sequence ID" value="SEB70988.1"/>
    <property type="molecule type" value="Genomic_DNA"/>
</dbReference>
<dbReference type="AlphaFoldDB" id="A0A1H4LK80"/>
<dbReference type="RefSeq" id="WP_091182313.1">
    <property type="nucleotide sequence ID" value="NZ_FNRY01000001.1"/>
</dbReference>
<dbReference type="InterPro" id="IPR032710">
    <property type="entry name" value="NTF2-like_dom_sf"/>
</dbReference>
<dbReference type="InterPro" id="IPR027843">
    <property type="entry name" value="DUF4440"/>
</dbReference>
<evidence type="ECO:0000259" key="1">
    <source>
        <dbReference type="Pfam" id="PF14534"/>
    </source>
</evidence>
<proteinExistence type="predicted"/>
<gene>
    <name evidence="2" type="ORF">SAMN04489806_1570</name>
</gene>
<feature type="domain" description="DUF4440" evidence="1">
    <location>
        <begin position="10"/>
        <end position="114"/>
    </location>
</feature>
<reference evidence="2 3" key="1">
    <citation type="submission" date="2016-10" db="EMBL/GenBank/DDBJ databases">
        <authorList>
            <person name="de Groot N.N."/>
        </authorList>
    </citation>
    <scope>NUCLEOTIDE SEQUENCE [LARGE SCALE GENOMIC DNA]</scope>
    <source>
        <strain evidence="2 3">DSM 21799</strain>
    </source>
</reference>
<keyword evidence="3" id="KW-1185">Reference proteome</keyword>
<sequence length="125" mass="13876">MVADAEREELLALERAGWQSLCNGMGAEFYERAMVLDGLMVLAGGFALDREGAIASLRDAPPWDSFDISDERFVQVSDDVVVLKYTGAAHRGSEPEFVALMTSSYVRVRGEWRLALYTQTPVAER</sequence>
<dbReference type="Pfam" id="PF14534">
    <property type="entry name" value="DUF4440"/>
    <property type="match status" value="1"/>
</dbReference>
<protein>
    <recommendedName>
        <fullName evidence="1">DUF4440 domain-containing protein</fullName>
    </recommendedName>
</protein>
<organism evidence="2 3">
    <name type="scientific">Paramicrobacterium humi</name>
    <dbReference type="NCBI Taxonomy" id="640635"/>
    <lineage>
        <taxon>Bacteria</taxon>
        <taxon>Bacillati</taxon>
        <taxon>Actinomycetota</taxon>
        <taxon>Actinomycetes</taxon>
        <taxon>Micrococcales</taxon>
        <taxon>Microbacteriaceae</taxon>
        <taxon>Paramicrobacterium</taxon>
    </lineage>
</organism>